<dbReference type="AlphaFoldDB" id="A0AAV4WPU4"/>
<comment type="caution">
    <text evidence="1">The sequence shown here is derived from an EMBL/GenBank/DDBJ whole genome shotgun (WGS) entry which is preliminary data.</text>
</comment>
<reference evidence="1 2" key="1">
    <citation type="submission" date="2021-06" db="EMBL/GenBank/DDBJ databases">
        <title>Caerostris extrusa draft genome.</title>
        <authorList>
            <person name="Kono N."/>
            <person name="Arakawa K."/>
        </authorList>
    </citation>
    <scope>NUCLEOTIDE SEQUENCE [LARGE SCALE GENOMIC DNA]</scope>
</reference>
<sequence>MTSGRRDALGHSCSLQEISKSVPLPTVLFAAEYLMPVLESPVQKLHLVVPIHSLGSSWTTSWAGGRTEYLMSVWESPSKNLILLFLPLVEFFSDGTGLGRRKEWALLFYVALKSSTLFVTFVKLRED</sequence>
<dbReference type="EMBL" id="BPLR01016399">
    <property type="protein sequence ID" value="GIY83550.1"/>
    <property type="molecule type" value="Genomic_DNA"/>
</dbReference>
<evidence type="ECO:0000313" key="1">
    <source>
        <dbReference type="EMBL" id="GIY83550.1"/>
    </source>
</evidence>
<organism evidence="1 2">
    <name type="scientific">Caerostris extrusa</name>
    <name type="common">Bark spider</name>
    <name type="synonym">Caerostris bankana</name>
    <dbReference type="NCBI Taxonomy" id="172846"/>
    <lineage>
        <taxon>Eukaryota</taxon>
        <taxon>Metazoa</taxon>
        <taxon>Ecdysozoa</taxon>
        <taxon>Arthropoda</taxon>
        <taxon>Chelicerata</taxon>
        <taxon>Arachnida</taxon>
        <taxon>Araneae</taxon>
        <taxon>Araneomorphae</taxon>
        <taxon>Entelegynae</taxon>
        <taxon>Araneoidea</taxon>
        <taxon>Araneidae</taxon>
        <taxon>Caerostris</taxon>
    </lineage>
</organism>
<gene>
    <name evidence="1" type="ORF">CEXT_588171</name>
</gene>
<accession>A0AAV4WPU4</accession>
<protein>
    <submittedName>
        <fullName evidence="1">Uncharacterized protein</fullName>
    </submittedName>
</protein>
<proteinExistence type="predicted"/>
<evidence type="ECO:0000313" key="2">
    <source>
        <dbReference type="Proteomes" id="UP001054945"/>
    </source>
</evidence>
<keyword evidence="2" id="KW-1185">Reference proteome</keyword>
<dbReference type="Proteomes" id="UP001054945">
    <property type="component" value="Unassembled WGS sequence"/>
</dbReference>
<name>A0AAV4WPU4_CAEEX</name>